<dbReference type="EMBL" id="QRYQ01000016">
    <property type="protein sequence ID" value="RGU90566.1"/>
    <property type="molecule type" value="Genomic_DNA"/>
</dbReference>
<accession>A0A395W5K9</accession>
<dbReference type="Pfam" id="PF13707">
    <property type="entry name" value="RloB"/>
    <property type="match status" value="1"/>
</dbReference>
<dbReference type="InterPro" id="IPR025591">
    <property type="entry name" value="RloB"/>
</dbReference>
<evidence type="ECO:0000313" key="1">
    <source>
        <dbReference type="EMBL" id="RGU90566.1"/>
    </source>
</evidence>
<gene>
    <name evidence="1" type="ORF">DWW32_08390</name>
</gene>
<comment type="caution">
    <text evidence="1">The sequence shown here is derived from an EMBL/GenBank/DDBJ whole genome shotgun (WGS) entry which is preliminary data.</text>
</comment>
<dbReference type="Proteomes" id="UP000265489">
    <property type="component" value="Unassembled WGS sequence"/>
</dbReference>
<protein>
    <submittedName>
        <fullName evidence="1">RloB domain-containing protein</fullName>
    </submittedName>
</protein>
<sequence>MVKRVGQKKRGNPSRKTKKIILMGTEGSNQTERKYFSSFNQLQNEYRILFSKGNNTDPVGVVNDLLKGAKKEELDLKHGDALACFIDVDFKSGREKELKEAIKLAKKKNVDLYLSNPCFEIWYLLHFRYSTKSYCSNDEVIKELSAYIQDYSKSKDVFELIIGKLETAFKNAKKLEDYHFENGTLDAIKKIPSTEVYKIVDKIIQNKSD</sequence>
<name>A0A395W5K9_9FIRM</name>
<dbReference type="RefSeq" id="WP_118325455.1">
    <property type="nucleotide sequence ID" value="NZ_CATXNH010000115.1"/>
</dbReference>
<evidence type="ECO:0000313" key="2">
    <source>
        <dbReference type="Proteomes" id="UP000265489"/>
    </source>
</evidence>
<dbReference type="GeneID" id="66579996"/>
<proteinExistence type="predicted"/>
<reference evidence="1 2" key="1">
    <citation type="submission" date="2018-08" db="EMBL/GenBank/DDBJ databases">
        <title>A genome reference for cultivated species of the human gut microbiota.</title>
        <authorList>
            <person name="Zou Y."/>
            <person name="Xue W."/>
            <person name="Luo G."/>
        </authorList>
    </citation>
    <scope>NUCLEOTIDE SEQUENCE [LARGE SCALE GENOMIC DNA]</scope>
    <source>
        <strain evidence="1 2">AF15-20</strain>
    </source>
</reference>
<dbReference type="AlphaFoldDB" id="A0A395W5K9"/>
<organism evidence="1 2">
    <name type="scientific">Holdemanella biformis</name>
    <dbReference type="NCBI Taxonomy" id="1735"/>
    <lineage>
        <taxon>Bacteria</taxon>
        <taxon>Bacillati</taxon>
        <taxon>Bacillota</taxon>
        <taxon>Erysipelotrichia</taxon>
        <taxon>Erysipelotrichales</taxon>
        <taxon>Erysipelotrichaceae</taxon>
        <taxon>Holdemanella</taxon>
    </lineage>
</organism>